<dbReference type="GO" id="GO:0015020">
    <property type="term" value="F:glucuronosyltransferase activity"/>
    <property type="evidence" value="ECO:0007669"/>
    <property type="project" value="TreeGrafter"/>
</dbReference>
<evidence type="ECO:0000256" key="1">
    <source>
        <dbReference type="ARBA" id="ARBA00009995"/>
    </source>
</evidence>
<keyword evidence="2" id="KW-0328">Glycosyltransferase</keyword>
<dbReference type="InterPro" id="IPR002213">
    <property type="entry name" value="UDP_glucos_trans"/>
</dbReference>
<dbReference type="EMBL" id="JBCEZU010000078">
    <property type="protein sequence ID" value="KAK9532122.1"/>
    <property type="molecule type" value="Genomic_DNA"/>
</dbReference>
<dbReference type="Proteomes" id="UP001488805">
    <property type="component" value="Unassembled WGS sequence"/>
</dbReference>
<evidence type="ECO:0000313" key="5">
    <source>
        <dbReference type="Proteomes" id="UP001488805"/>
    </source>
</evidence>
<dbReference type="Pfam" id="PF00201">
    <property type="entry name" value="UDPGT"/>
    <property type="match status" value="1"/>
</dbReference>
<name>A0AAW1FCI0_ZOAVI</name>
<evidence type="ECO:0000313" key="4">
    <source>
        <dbReference type="EMBL" id="KAK9532122.1"/>
    </source>
</evidence>
<sequence length="74" mass="8334">MMLSYKSSVRRLSALHRDRPATPLSTAVFWVELVMRYGAGGAQHLRLASRNLNWFQYHSLDTGTALLVAVMPTD</sequence>
<keyword evidence="5" id="KW-1185">Reference proteome</keyword>
<comment type="caution">
    <text evidence="4">The sequence shown here is derived from an EMBL/GenBank/DDBJ whole genome shotgun (WGS) entry which is preliminary data.</text>
</comment>
<accession>A0AAW1FCI0</accession>
<proteinExistence type="inferred from homology"/>
<organism evidence="4 5">
    <name type="scientific">Zoarces viviparus</name>
    <name type="common">Viviparous eelpout</name>
    <name type="synonym">Blennius viviparus</name>
    <dbReference type="NCBI Taxonomy" id="48416"/>
    <lineage>
        <taxon>Eukaryota</taxon>
        <taxon>Metazoa</taxon>
        <taxon>Chordata</taxon>
        <taxon>Craniata</taxon>
        <taxon>Vertebrata</taxon>
        <taxon>Euteleostomi</taxon>
        <taxon>Actinopterygii</taxon>
        <taxon>Neopterygii</taxon>
        <taxon>Teleostei</taxon>
        <taxon>Neoteleostei</taxon>
        <taxon>Acanthomorphata</taxon>
        <taxon>Eupercaria</taxon>
        <taxon>Perciformes</taxon>
        <taxon>Cottioidei</taxon>
        <taxon>Zoarcales</taxon>
        <taxon>Zoarcidae</taxon>
        <taxon>Zoarcinae</taxon>
        <taxon>Zoarces</taxon>
    </lineage>
</organism>
<dbReference type="InterPro" id="IPR050271">
    <property type="entry name" value="UDP-glycosyltransferase"/>
</dbReference>
<dbReference type="AlphaFoldDB" id="A0AAW1FCI0"/>
<reference evidence="4 5" key="1">
    <citation type="journal article" date="2024" name="Genome Biol. Evol.">
        <title>Chromosome-level genome assembly of the viviparous eelpout Zoarces viviparus.</title>
        <authorList>
            <person name="Fuhrmann N."/>
            <person name="Brasseur M.V."/>
            <person name="Bakowski C.E."/>
            <person name="Podsiadlowski L."/>
            <person name="Prost S."/>
            <person name="Krehenwinkel H."/>
            <person name="Mayer C."/>
        </authorList>
    </citation>
    <scope>NUCLEOTIDE SEQUENCE [LARGE SCALE GENOMIC DNA]</scope>
    <source>
        <strain evidence="4">NO-MEL_2022_Ind0_liver</strain>
    </source>
</reference>
<gene>
    <name evidence="4" type="ORF">VZT92_009524</name>
</gene>
<dbReference type="SUPFAM" id="SSF53756">
    <property type="entry name" value="UDP-Glycosyltransferase/glycogen phosphorylase"/>
    <property type="match status" value="1"/>
</dbReference>
<evidence type="ECO:0000256" key="3">
    <source>
        <dbReference type="ARBA" id="ARBA00022679"/>
    </source>
</evidence>
<comment type="similarity">
    <text evidence="1">Belongs to the UDP-glycosyltransferase family.</text>
</comment>
<evidence type="ECO:0000256" key="2">
    <source>
        <dbReference type="ARBA" id="ARBA00022676"/>
    </source>
</evidence>
<protein>
    <submittedName>
        <fullName evidence="4">Uncharacterized protein</fullName>
    </submittedName>
</protein>
<keyword evidence="3" id="KW-0808">Transferase</keyword>
<dbReference type="PANTHER" id="PTHR48043:SF162">
    <property type="entry name" value="UDP GLUCURONOSYLTRANSFERASE 2 FAMILY, POLYPEPTIDE A1 PRECURSOR-RELATED"/>
    <property type="match status" value="1"/>
</dbReference>
<dbReference type="PANTHER" id="PTHR48043">
    <property type="entry name" value="EG:EG0003.4 PROTEIN-RELATED"/>
    <property type="match status" value="1"/>
</dbReference>